<feature type="chain" id="PRO_5011693723" description="DUF1090 domain-containing protein" evidence="2">
    <location>
        <begin position="23"/>
        <end position="129"/>
    </location>
</feature>
<proteinExistence type="predicted"/>
<feature type="signal peptide" evidence="2">
    <location>
        <begin position="1"/>
        <end position="22"/>
    </location>
</feature>
<evidence type="ECO:0000313" key="3">
    <source>
        <dbReference type="EMBL" id="SFO17865.1"/>
    </source>
</evidence>
<dbReference type="InterPro" id="IPR009468">
    <property type="entry name" value="DUF1090"/>
</dbReference>
<name>A0A1I5F2A0_9GAMM</name>
<gene>
    <name evidence="3" type="ORF">SAMN05428971_3226</name>
</gene>
<protein>
    <recommendedName>
        <fullName evidence="5">DUF1090 domain-containing protein</fullName>
    </recommendedName>
</protein>
<evidence type="ECO:0000313" key="4">
    <source>
        <dbReference type="Proteomes" id="UP000198968"/>
    </source>
</evidence>
<organism evidence="3 4">
    <name type="scientific">Candidatus Pantoea varia</name>
    <dbReference type="NCBI Taxonomy" id="1881036"/>
    <lineage>
        <taxon>Bacteria</taxon>
        <taxon>Pseudomonadati</taxon>
        <taxon>Pseudomonadota</taxon>
        <taxon>Gammaproteobacteria</taxon>
        <taxon>Enterobacterales</taxon>
        <taxon>Erwiniaceae</taxon>
        <taxon>Pantoea</taxon>
    </lineage>
</organism>
<sequence length="129" mass="14409">MKKTLLTLSLCLLPLTFTAAHAASALTGCAAKKQEIETQLSFARQHNNTHQVAGLETALREVDQNCTEGSLLKQRQEKVAEKKFKVQEREQELAKAKAEGRSASKIQKREDKLADARQELKEAEQALHQ</sequence>
<accession>A0A1I5F2A0</accession>
<dbReference type="RefSeq" id="WP_090965375.1">
    <property type="nucleotide sequence ID" value="NZ_FOVG01000003.1"/>
</dbReference>
<dbReference type="PROSITE" id="PS51257">
    <property type="entry name" value="PROKAR_LIPOPROTEIN"/>
    <property type="match status" value="1"/>
</dbReference>
<dbReference type="Proteomes" id="UP000198968">
    <property type="component" value="Unassembled WGS sequence"/>
</dbReference>
<feature type="region of interest" description="Disordered" evidence="1">
    <location>
        <begin position="95"/>
        <end position="129"/>
    </location>
</feature>
<reference evidence="4" key="1">
    <citation type="submission" date="2016-10" db="EMBL/GenBank/DDBJ databases">
        <authorList>
            <person name="Varghese N."/>
            <person name="Submissions S."/>
        </authorList>
    </citation>
    <scope>NUCLEOTIDE SEQUENCE [LARGE SCALE GENOMIC DNA]</scope>
    <source>
        <strain evidence="4">OV426</strain>
    </source>
</reference>
<dbReference type="EMBL" id="FOVG01000003">
    <property type="protein sequence ID" value="SFO17865.1"/>
    <property type="molecule type" value="Genomic_DNA"/>
</dbReference>
<evidence type="ECO:0000256" key="2">
    <source>
        <dbReference type="SAM" id="SignalP"/>
    </source>
</evidence>
<keyword evidence="4" id="KW-1185">Reference proteome</keyword>
<keyword evidence="2" id="KW-0732">Signal</keyword>
<evidence type="ECO:0008006" key="5">
    <source>
        <dbReference type="Google" id="ProtNLM"/>
    </source>
</evidence>
<evidence type="ECO:0000256" key="1">
    <source>
        <dbReference type="SAM" id="MobiDB-lite"/>
    </source>
</evidence>
<dbReference type="AlphaFoldDB" id="A0A1I5F2A0"/>
<dbReference type="OrthoDB" id="8689941at2"/>
<dbReference type="Pfam" id="PF06476">
    <property type="entry name" value="DUF1090"/>
    <property type="match status" value="1"/>
</dbReference>